<evidence type="ECO:0000313" key="2">
    <source>
        <dbReference type="EMBL" id="KAJ0971580.1"/>
    </source>
</evidence>
<sequence length="148" mass="16781">MAIGGMFRSVKSLMAVASMKIRINHSRLSKLTVSSRRRVAPLLARGASFIPIFGTKKRVSEDDEKSRTSEEYTDAFEDGDEDDERDGVWRKTILMGEKCKPLDFSGVIYYDSEGRQLSEFPVSRSPLRSPSPSFVFYSEVEKEEDLVN</sequence>
<feature type="compositionally biased region" description="Basic and acidic residues" evidence="1">
    <location>
        <begin position="58"/>
        <end position="70"/>
    </location>
</feature>
<proteinExistence type="predicted"/>
<keyword evidence="3" id="KW-1185">Reference proteome</keyword>
<reference evidence="2" key="1">
    <citation type="submission" date="2021-03" db="EMBL/GenBank/DDBJ databases">
        <authorList>
            <person name="Li Z."/>
            <person name="Yang C."/>
        </authorList>
    </citation>
    <scope>NUCLEOTIDE SEQUENCE</scope>
    <source>
        <strain evidence="2">Dzin_1.0</strain>
        <tissue evidence="2">Leaf</tissue>
    </source>
</reference>
<reference evidence="2" key="2">
    <citation type="journal article" date="2022" name="Hortic Res">
        <title>The genome of Dioscorea zingiberensis sheds light on the biosynthesis, origin and evolution of the medicinally important diosgenin saponins.</title>
        <authorList>
            <person name="Li Y."/>
            <person name="Tan C."/>
            <person name="Li Z."/>
            <person name="Guo J."/>
            <person name="Li S."/>
            <person name="Chen X."/>
            <person name="Wang C."/>
            <person name="Dai X."/>
            <person name="Yang H."/>
            <person name="Song W."/>
            <person name="Hou L."/>
            <person name="Xu J."/>
            <person name="Tong Z."/>
            <person name="Xu A."/>
            <person name="Yuan X."/>
            <person name="Wang W."/>
            <person name="Yang Q."/>
            <person name="Chen L."/>
            <person name="Sun Z."/>
            <person name="Wang K."/>
            <person name="Pan B."/>
            <person name="Chen J."/>
            <person name="Bao Y."/>
            <person name="Liu F."/>
            <person name="Qi X."/>
            <person name="Gang D.R."/>
            <person name="Wen J."/>
            <person name="Li J."/>
        </authorList>
    </citation>
    <scope>NUCLEOTIDE SEQUENCE</scope>
    <source>
        <strain evidence="2">Dzin_1.0</strain>
    </source>
</reference>
<feature type="region of interest" description="Disordered" evidence="1">
    <location>
        <begin position="57"/>
        <end position="84"/>
    </location>
</feature>
<accession>A0A9D5HCS7</accession>
<name>A0A9D5HCS7_9LILI</name>
<dbReference type="AlphaFoldDB" id="A0A9D5HCS7"/>
<organism evidence="2 3">
    <name type="scientific">Dioscorea zingiberensis</name>
    <dbReference type="NCBI Taxonomy" id="325984"/>
    <lineage>
        <taxon>Eukaryota</taxon>
        <taxon>Viridiplantae</taxon>
        <taxon>Streptophyta</taxon>
        <taxon>Embryophyta</taxon>
        <taxon>Tracheophyta</taxon>
        <taxon>Spermatophyta</taxon>
        <taxon>Magnoliopsida</taxon>
        <taxon>Liliopsida</taxon>
        <taxon>Dioscoreales</taxon>
        <taxon>Dioscoreaceae</taxon>
        <taxon>Dioscorea</taxon>
    </lineage>
</organism>
<evidence type="ECO:0000313" key="3">
    <source>
        <dbReference type="Proteomes" id="UP001085076"/>
    </source>
</evidence>
<dbReference type="PANTHER" id="PTHR33237:SF46">
    <property type="entry name" value="OS01G0606100 PROTEIN"/>
    <property type="match status" value="1"/>
</dbReference>
<dbReference type="EMBL" id="JAGGNH010000005">
    <property type="protein sequence ID" value="KAJ0971580.1"/>
    <property type="molecule type" value="Genomic_DNA"/>
</dbReference>
<gene>
    <name evidence="2" type="ORF">J5N97_019539</name>
</gene>
<comment type="caution">
    <text evidence="2">The sequence shown here is derived from an EMBL/GenBank/DDBJ whole genome shotgun (WGS) entry which is preliminary data.</text>
</comment>
<dbReference type="Proteomes" id="UP001085076">
    <property type="component" value="Miscellaneous, Linkage group lg05"/>
</dbReference>
<evidence type="ECO:0000256" key="1">
    <source>
        <dbReference type="SAM" id="MobiDB-lite"/>
    </source>
</evidence>
<dbReference type="PANTHER" id="PTHR33237">
    <property type="entry name" value="F2P16.13 PROTEIN-RELATED"/>
    <property type="match status" value="1"/>
</dbReference>
<dbReference type="OrthoDB" id="755532at2759"/>
<feature type="compositionally biased region" description="Acidic residues" evidence="1">
    <location>
        <begin position="71"/>
        <end position="84"/>
    </location>
</feature>
<protein>
    <submittedName>
        <fullName evidence="2">Uncharacterized protein</fullName>
    </submittedName>
</protein>